<keyword evidence="2" id="KW-1185">Reference proteome</keyword>
<evidence type="ECO:0000313" key="1">
    <source>
        <dbReference type="EMBL" id="QDL53947.1"/>
    </source>
</evidence>
<sequence>MSTPYPKRSGVVLSPLQGIAQYLDELQFTDQGRVVVNPVLFATIFFERGAYPDVRQGVLACLDAFEERFGEHLHGGRVGGGKYTAKTAKGMQAMRKLLSDSKPYEGVEFVRSDVTDQYTAPDFMVEAYTPAAFVGDDLGDGGFVSYLKFVLPWSMATDDKDLVQYHDFLRFVCQSLPVRGGYGGLTPVLPFDFDRYQPQEYALARRFTGLEMDCNAVFEAHTYRIQSIEGEEPKIICYNELKPGAKVTAVGHIKGVNWYTLLGDVFVDRLGGEAALCQQLARPDIGVERQGQCLLIRAGDLPRLGAPEEGLIEPYAFVNRAVRSLRIPEHGGMHTYMEAVERADSDNTQAWITRFDLPEDGPVRPWQPGDVVRQAPPRETLSAQPGQAVPRAGVWQTPAILEKRSLTLAAGEKLPFTAQDKGGNAVVWFWKAEK</sequence>
<gene>
    <name evidence="1" type="ORF">EXZ61_07075</name>
</gene>
<dbReference type="RefSeq" id="WP_142810391.1">
    <property type="nucleotide sequence ID" value="NZ_CP036282.1"/>
</dbReference>
<evidence type="ECO:0000313" key="2">
    <source>
        <dbReference type="Proteomes" id="UP000317365"/>
    </source>
</evidence>
<reference evidence="2" key="2">
    <citation type="journal article" date="2020" name="Int. J. Syst. Evol. Microbiol.">
        <title>Genomic insights into a novel species Rhodoferax aquaticus sp. nov., isolated from freshwater.</title>
        <authorList>
            <person name="Li T."/>
            <person name="Zhuo Y."/>
            <person name="Jin C.Z."/>
            <person name="Wu X."/>
            <person name="Ko S.R."/>
            <person name="Jin F.J."/>
            <person name="Ahn C.Y."/>
            <person name="Oh H.M."/>
            <person name="Lee H.G."/>
            <person name="Jin L."/>
        </authorList>
    </citation>
    <scope>NUCLEOTIDE SEQUENCE [LARGE SCALE GENOMIC DNA]</scope>
    <source>
        <strain evidence="2">Gr-4</strain>
    </source>
</reference>
<dbReference type="InterPro" id="IPR021815">
    <property type="entry name" value="TsiV"/>
</dbReference>
<dbReference type="Pfam" id="PF11876">
    <property type="entry name" value="TsiV"/>
    <property type="match status" value="2"/>
</dbReference>
<proteinExistence type="predicted"/>
<accession>A0A515EMQ2</accession>
<name>A0A515EMQ2_9BURK</name>
<reference evidence="2" key="1">
    <citation type="submission" date="2019-02" db="EMBL/GenBank/DDBJ databases">
        <title>Complete genome sequence of Rhodoferax sp. Gr-4.</title>
        <authorList>
            <person name="Jin L."/>
        </authorList>
    </citation>
    <scope>NUCLEOTIDE SEQUENCE [LARGE SCALE GENOMIC DNA]</scope>
    <source>
        <strain evidence="2">Gr-4</strain>
    </source>
</reference>
<dbReference type="EMBL" id="CP036282">
    <property type="protein sequence ID" value="QDL53947.1"/>
    <property type="molecule type" value="Genomic_DNA"/>
</dbReference>
<protein>
    <submittedName>
        <fullName evidence="1">DUF3396 domain-containing protein</fullName>
    </submittedName>
</protein>
<dbReference type="Proteomes" id="UP000317365">
    <property type="component" value="Chromosome"/>
</dbReference>
<dbReference type="KEGG" id="rhg:EXZ61_07075"/>
<organism evidence="1 2">
    <name type="scientific">Rhodoferax aquaticus</name>
    <dbReference type="NCBI Taxonomy" id="2527691"/>
    <lineage>
        <taxon>Bacteria</taxon>
        <taxon>Pseudomonadati</taxon>
        <taxon>Pseudomonadota</taxon>
        <taxon>Betaproteobacteria</taxon>
        <taxon>Burkholderiales</taxon>
        <taxon>Comamonadaceae</taxon>
        <taxon>Rhodoferax</taxon>
    </lineage>
</organism>
<dbReference type="AlphaFoldDB" id="A0A515EMQ2"/>